<dbReference type="EMBL" id="CAJVPV010000111">
    <property type="protein sequence ID" value="CAG8443128.1"/>
    <property type="molecule type" value="Genomic_DNA"/>
</dbReference>
<reference evidence="2" key="1">
    <citation type="submission" date="2021-06" db="EMBL/GenBank/DDBJ databases">
        <authorList>
            <person name="Kallberg Y."/>
            <person name="Tangrot J."/>
            <person name="Rosling A."/>
        </authorList>
    </citation>
    <scope>NUCLEOTIDE SEQUENCE</scope>
    <source>
        <strain evidence="2">CL551</strain>
    </source>
</reference>
<dbReference type="Proteomes" id="UP000789342">
    <property type="component" value="Unassembled WGS sequence"/>
</dbReference>
<protein>
    <submittedName>
        <fullName evidence="2">17871_t:CDS:1</fullName>
    </submittedName>
</protein>
<feature type="compositionally biased region" description="Basic and acidic residues" evidence="1">
    <location>
        <begin position="816"/>
        <end position="829"/>
    </location>
</feature>
<dbReference type="InterPro" id="IPR019412">
    <property type="entry name" value="IML2/TPR_39"/>
</dbReference>
<organism evidence="2 3">
    <name type="scientific">Acaulospora morrowiae</name>
    <dbReference type="NCBI Taxonomy" id="94023"/>
    <lineage>
        <taxon>Eukaryota</taxon>
        <taxon>Fungi</taxon>
        <taxon>Fungi incertae sedis</taxon>
        <taxon>Mucoromycota</taxon>
        <taxon>Glomeromycotina</taxon>
        <taxon>Glomeromycetes</taxon>
        <taxon>Diversisporales</taxon>
        <taxon>Acaulosporaceae</taxon>
        <taxon>Acaulospora</taxon>
    </lineage>
</organism>
<accession>A0A9N8YS98</accession>
<evidence type="ECO:0000256" key="1">
    <source>
        <dbReference type="SAM" id="MobiDB-lite"/>
    </source>
</evidence>
<dbReference type="GO" id="GO:0000150">
    <property type="term" value="F:DNA strand exchange activity"/>
    <property type="evidence" value="ECO:0007669"/>
    <property type="project" value="InterPro"/>
</dbReference>
<proteinExistence type="predicted"/>
<dbReference type="Pfam" id="PF12829">
    <property type="entry name" value="Mhr1"/>
    <property type="match status" value="1"/>
</dbReference>
<feature type="region of interest" description="Disordered" evidence="1">
    <location>
        <begin position="805"/>
        <end position="868"/>
    </location>
</feature>
<feature type="compositionally biased region" description="Polar residues" evidence="1">
    <location>
        <begin position="805"/>
        <end position="815"/>
    </location>
</feature>
<comment type="caution">
    <text evidence="2">The sequence shown here is derived from an EMBL/GenBank/DDBJ whole genome shotgun (WGS) entry which is preliminary data.</text>
</comment>
<feature type="compositionally biased region" description="Basic and acidic residues" evidence="1">
    <location>
        <begin position="1083"/>
        <end position="1106"/>
    </location>
</feature>
<gene>
    <name evidence="2" type="ORF">AMORRO_LOCUS435</name>
</gene>
<dbReference type="OrthoDB" id="434092at2759"/>
<sequence length="1132" mass="127864">MHSREPSNTLQMLFADTSQQSAEDVSGNNIAFDKESNTDDQNDSLDQKKLTILSGKFSLAIRKSWNNEFTEAEKILEKHKDGVPRWSVAYAEIQLVKHLMTGQVSDNETPEITNSLAAAEKLATKVVENRDDFETTLAVFRNDIWKIDIKPNSTSAEDEATFASLRVNYRWDCELALADILLFRSVLQVVGGNEIKGAFNLRKAWKTYCRVRDEIAQVKRDIGKNGIYKNDSANSSRWSLGDALLGRRGSVGSIVGFGGGREGSSVSQDACNSIEVDPDVEDCLEFGLGLFQFVVSIVPGSFLSMLRTFGFNIDREQGIRMLENCYSRGGFRAPFASLFLFVNYLFLTRGLSDPTSSLTRAGVISKECVEKYPNSSPFLFMACQQARKVGNIKEAIDYISTSIKSCEEVGVTSTNHRFEMGMTYLVNLDFSSAKDIFELLFYGNTILFAGKRGSIRLHGSIRESMRPFSKKGSMKKDKSFLQLFEFELRPFCGLCLAGCYLLVKSGEGAIKEALDVLRQTKEMTIPEIENSSIADSIGLLGTSASEFVRLGTGITGGDKKDKKNKTNRYNKFAGRHSAKDVGRNTVSPFILFVILYLRRDIFYMPVELKDRWSEMLETIWAKIEKPTDPDTNAVYLLLRGVFEKFLNPNPDVAQESLYECLTLESGIVNETWVIPHCRYELGELLYKKFGDEEAAMEQFKWILNGSRPISRGGLVPRRDSSISVSSLASRSSIDSNASFYLSNSPDRFKKYEFAKALKTRCSMAAEQIRGGTKSGSASSLLKELHEQTIQSKLYEQRMTLSSTAEIVNNDGNSDSEIQRSRGEQSKVENEITEEDEGVSFSPFKFKKRHKPRSQSLPQNDIVGKESKSNKGNVKALKNKFTGFKFRNCKRRLDQLFIYSNIVTNQVLLTVGRTLKTKYLKSQITDAKQRPHKIRRDFWKPIIAVTGFSSYTSVMTTNNIIQHKIRTCPKPRDYYQLERKARMQDDMNQLEKSVYGLCYAINSLVHTKGYEQEESSKLTIYWERFALKDLPSKDGIKWPMCVRHEKLMLKRGTIMLNKEFKVVQKPEEVREAIRKERYLKSRRGRIEAEKNAKKQEAAKQAPRKENVGDGTDGNGSVVKLDGNGSEGGQQSTV</sequence>
<name>A0A9N8YS98_9GLOM</name>
<dbReference type="AlphaFoldDB" id="A0A9N8YS98"/>
<feature type="region of interest" description="Disordered" evidence="1">
    <location>
        <begin position="1083"/>
        <end position="1132"/>
    </location>
</feature>
<evidence type="ECO:0000313" key="2">
    <source>
        <dbReference type="EMBL" id="CAG8443128.1"/>
    </source>
</evidence>
<dbReference type="PANTHER" id="PTHR31859">
    <property type="entry name" value="TETRATRICOPEPTIDE REPEAT PROTEIN 39 FAMILY MEMBER"/>
    <property type="match status" value="1"/>
</dbReference>
<dbReference type="GO" id="GO:0003697">
    <property type="term" value="F:single-stranded DNA binding"/>
    <property type="evidence" value="ECO:0007669"/>
    <property type="project" value="InterPro"/>
</dbReference>
<evidence type="ECO:0000313" key="3">
    <source>
        <dbReference type="Proteomes" id="UP000789342"/>
    </source>
</evidence>
<dbReference type="Pfam" id="PF10300">
    <property type="entry name" value="Iml2-TPR_39"/>
    <property type="match status" value="1"/>
</dbReference>
<keyword evidence="3" id="KW-1185">Reference proteome</keyword>
<dbReference type="PANTHER" id="PTHR31859:SF1">
    <property type="entry name" value="TETRATRICOPEPTIDE REPEAT PROTEIN 39C"/>
    <property type="match status" value="1"/>
</dbReference>
<dbReference type="InterPro" id="IPR024629">
    <property type="entry name" value="Ribosomal_mL67"/>
</dbReference>